<dbReference type="InterPro" id="IPR039420">
    <property type="entry name" value="WalR-like"/>
</dbReference>
<evidence type="ECO:0000259" key="4">
    <source>
        <dbReference type="PROSITE" id="PS50043"/>
    </source>
</evidence>
<dbReference type="SUPFAM" id="SSF52172">
    <property type="entry name" value="CheY-like"/>
    <property type="match status" value="1"/>
</dbReference>
<dbReference type="GO" id="GO:0000160">
    <property type="term" value="P:phosphorelay signal transduction system"/>
    <property type="evidence" value="ECO:0007669"/>
    <property type="project" value="InterPro"/>
</dbReference>
<dbReference type="OrthoDB" id="9797341at2"/>
<dbReference type="Proteomes" id="UP000031246">
    <property type="component" value="Unassembled WGS sequence"/>
</dbReference>
<evidence type="ECO:0000313" key="6">
    <source>
        <dbReference type="EMBL" id="KIA91726.1"/>
    </source>
</evidence>
<dbReference type="SMART" id="SM00448">
    <property type="entry name" value="REC"/>
    <property type="match status" value="1"/>
</dbReference>
<evidence type="ECO:0000313" key="7">
    <source>
        <dbReference type="Proteomes" id="UP000031246"/>
    </source>
</evidence>
<accession>A0A0C1D475</accession>
<protein>
    <submittedName>
        <fullName evidence="6">LuxR family transcriptional regulator</fullName>
    </submittedName>
</protein>
<dbReference type="GO" id="GO:0006355">
    <property type="term" value="P:regulation of DNA-templated transcription"/>
    <property type="evidence" value="ECO:0007669"/>
    <property type="project" value="InterPro"/>
</dbReference>
<feature type="domain" description="HTH luxR-type" evidence="4">
    <location>
        <begin position="149"/>
        <end position="214"/>
    </location>
</feature>
<dbReference type="InterPro" id="IPR011006">
    <property type="entry name" value="CheY-like_superfamily"/>
</dbReference>
<proteinExistence type="predicted"/>
<dbReference type="RefSeq" id="WP_039479919.1">
    <property type="nucleotide sequence ID" value="NZ_JSYN01000027.1"/>
</dbReference>
<dbReference type="InterPro" id="IPR058245">
    <property type="entry name" value="NreC/VraR/RcsB-like_REC"/>
</dbReference>
<dbReference type="EMBL" id="JSYN01000027">
    <property type="protein sequence ID" value="KIA91726.1"/>
    <property type="molecule type" value="Genomic_DNA"/>
</dbReference>
<evidence type="ECO:0000256" key="3">
    <source>
        <dbReference type="PROSITE-ProRule" id="PRU00169"/>
    </source>
</evidence>
<dbReference type="CDD" id="cd17535">
    <property type="entry name" value="REC_NarL-like"/>
    <property type="match status" value="1"/>
</dbReference>
<gene>
    <name evidence="6" type="ORF">OC25_20450</name>
</gene>
<dbReference type="InterPro" id="IPR000792">
    <property type="entry name" value="Tscrpt_reg_LuxR_C"/>
</dbReference>
<sequence>MPKIRIAIADDYSIFRDGLKVGFTRDKNLEVIFEVSDGHELMQKLEEVKPDVILMDLKMPGMDGIEAIKLIRKKYESDIKILVVTMYDDVKFIIHLMENGANGYLLKNTDPKEIRKAIYSVHESGYYFNDIVTKALLKKLTIKSTSKLSLNQTIEFSERELDVLKLICDEKTASEIGTALFLSPRSVEGIRMRIIEKTGVRNTAGLVMFAIKNGVID</sequence>
<dbReference type="PANTHER" id="PTHR43214:SF43">
    <property type="entry name" value="TWO-COMPONENT RESPONSE REGULATOR"/>
    <property type="match status" value="1"/>
</dbReference>
<evidence type="ECO:0000259" key="5">
    <source>
        <dbReference type="PROSITE" id="PS50110"/>
    </source>
</evidence>
<reference evidence="6 7" key="1">
    <citation type="submission" date="2014-10" db="EMBL/GenBank/DDBJ databases">
        <title>Pedobacter Kyungheensis.</title>
        <authorList>
            <person name="Anderson B.M."/>
            <person name="Newman J.D."/>
        </authorList>
    </citation>
    <scope>NUCLEOTIDE SEQUENCE [LARGE SCALE GENOMIC DNA]</scope>
    <source>
        <strain evidence="6 7">KACC 16221</strain>
    </source>
</reference>
<dbReference type="AlphaFoldDB" id="A0A0C1D475"/>
<dbReference type="PROSITE" id="PS50043">
    <property type="entry name" value="HTH_LUXR_2"/>
    <property type="match status" value="1"/>
</dbReference>
<organism evidence="6 7">
    <name type="scientific">Pedobacter kyungheensis</name>
    <dbReference type="NCBI Taxonomy" id="1069985"/>
    <lineage>
        <taxon>Bacteria</taxon>
        <taxon>Pseudomonadati</taxon>
        <taxon>Bacteroidota</taxon>
        <taxon>Sphingobacteriia</taxon>
        <taxon>Sphingobacteriales</taxon>
        <taxon>Sphingobacteriaceae</taxon>
        <taxon>Pedobacter</taxon>
    </lineage>
</organism>
<dbReference type="SUPFAM" id="SSF46894">
    <property type="entry name" value="C-terminal effector domain of the bipartite response regulators"/>
    <property type="match status" value="1"/>
</dbReference>
<dbReference type="Pfam" id="PF00196">
    <property type="entry name" value="GerE"/>
    <property type="match status" value="1"/>
</dbReference>
<dbReference type="InterPro" id="IPR001789">
    <property type="entry name" value="Sig_transdc_resp-reg_receiver"/>
</dbReference>
<dbReference type="PROSITE" id="PS50110">
    <property type="entry name" value="RESPONSE_REGULATORY"/>
    <property type="match status" value="1"/>
</dbReference>
<dbReference type="PANTHER" id="PTHR43214">
    <property type="entry name" value="TWO-COMPONENT RESPONSE REGULATOR"/>
    <property type="match status" value="1"/>
</dbReference>
<dbReference type="SMART" id="SM00421">
    <property type="entry name" value="HTH_LUXR"/>
    <property type="match status" value="1"/>
</dbReference>
<dbReference type="InterPro" id="IPR016032">
    <property type="entry name" value="Sig_transdc_resp-reg_C-effctor"/>
</dbReference>
<dbReference type="Pfam" id="PF00072">
    <property type="entry name" value="Response_reg"/>
    <property type="match status" value="1"/>
</dbReference>
<dbReference type="Gene3D" id="3.40.50.2300">
    <property type="match status" value="1"/>
</dbReference>
<keyword evidence="7" id="KW-1185">Reference proteome</keyword>
<dbReference type="GO" id="GO:0003677">
    <property type="term" value="F:DNA binding"/>
    <property type="evidence" value="ECO:0007669"/>
    <property type="project" value="UniProtKB-KW"/>
</dbReference>
<evidence type="ECO:0000256" key="1">
    <source>
        <dbReference type="ARBA" id="ARBA00022553"/>
    </source>
</evidence>
<keyword evidence="1 3" id="KW-0597">Phosphoprotein</keyword>
<name>A0A0C1D475_9SPHI</name>
<feature type="modified residue" description="4-aspartylphosphate" evidence="3">
    <location>
        <position position="56"/>
    </location>
</feature>
<keyword evidence="2" id="KW-0238">DNA-binding</keyword>
<evidence type="ECO:0000256" key="2">
    <source>
        <dbReference type="ARBA" id="ARBA00023125"/>
    </source>
</evidence>
<feature type="domain" description="Response regulatory" evidence="5">
    <location>
        <begin position="5"/>
        <end position="122"/>
    </location>
</feature>
<comment type="caution">
    <text evidence="6">The sequence shown here is derived from an EMBL/GenBank/DDBJ whole genome shotgun (WGS) entry which is preliminary data.</text>
</comment>